<dbReference type="InterPro" id="IPR036866">
    <property type="entry name" value="RibonucZ/Hydroxyglut_hydro"/>
</dbReference>
<evidence type="ECO:0000313" key="5">
    <source>
        <dbReference type="Proteomes" id="UP000094828"/>
    </source>
</evidence>
<dbReference type="RefSeq" id="WP_068850292.1">
    <property type="nucleotide sequence ID" value="NZ_LYDR01000144.1"/>
</dbReference>
<evidence type="ECO:0000256" key="1">
    <source>
        <dbReference type="ARBA" id="ARBA00022839"/>
    </source>
</evidence>
<organism evidence="4 5">
    <name type="scientific">Planctopirus hydrillae</name>
    <dbReference type="NCBI Taxonomy" id="1841610"/>
    <lineage>
        <taxon>Bacteria</taxon>
        <taxon>Pseudomonadati</taxon>
        <taxon>Planctomycetota</taxon>
        <taxon>Planctomycetia</taxon>
        <taxon>Planctomycetales</taxon>
        <taxon>Planctomycetaceae</taxon>
        <taxon>Planctopirus</taxon>
    </lineage>
</organism>
<evidence type="ECO:0000313" key="4">
    <source>
        <dbReference type="EMBL" id="ODA29075.1"/>
    </source>
</evidence>
<sequence length="434" mass="48363">MHVTIYRGTHEIGGNCIEIATNHSRIILDIGMPLFNEDREPHDTGALRRQTTDQLRQSGVLPNVPGLFDESNSRPDAILLSHAHEDHTGLLGHSHPDIPIYSSIGTSKMMLAGAKFAGQPVLPRERQQDLTSGQPVQIGEFTITPFSVDHSIYGGQAFLIEAAGKTILYSGDLRLHGRKPGMHRALVEAIKPRNIDLLLMEGTHIGHPDHRGPNEYDLEKQIAEFIQSAPGLVLASFSPQHVDRLVGFLRATKKAGRTFVADAYTAFVMHLIASETPIPRPESTEWVKVFFPKFFEESYRRKQLENHFVLMSPARIGMNEIRANPSRYVMLFRPSMLDSDFGGSLPERTRCLYSRWEGYLERPDSQLVTTALENAGGDLTKVHTSGHIHAGDIADLIQQINAKQVIPIHTFEPERFQAIASNVRVLADGVPIVF</sequence>
<protein>
    <recommendedName>
        <fullName evidence="3">Metallo-beta-lactamase domain-containing protein</fullName>
    </recommendedName>
</protein>
<dbReference type="Proteomes" id="UP000094828">
    <property type="component" value="Unassembled WGS sequence"/>
</dbReference>
<dbReference type="PANTHER" id="PTHR43694:SF1">
    <property type="entry name" value="RIBONUCLEASE J"/>
    <property type="match status" value="1"/>
</dbReference>
<evidence type="ECO:0000256" key="2">
    <source>
        <dbReference type="ARBA" id="ARBA00022884"/>
    </source>
</evidence>
<proteinExistence type="predicted"/>
<dbReference type="GO" id="GO:0004527">
    <property type="term" value="F:exonuclease activity"/>
    <property type="evidence" value="ECO:0007669"/>
    <property type="project" value="UniProtKB-KW"/>
</dbReference>
<keyword evidence="1" id="KW-0378">Hydrolase</keyword>
<dbReference type="InterPro" id="IPR042173">
    <property type="entry name" value="RNase_J_2"/>
</dbReference>
<dbReference type="EMBL" id="LYDR01000144">
    <property type="protein sequence ID" value="ODA29075.1"/>
    <property type="molecule type" value="Genomic_DNA"/>
</dbReference>
<dbReference type="Gene3D" id="3.40.50.10710">
    <property type="entry name" value="Metallo-hydrolase/oxidoreductase"/>
    <property type="match status" value="1"/>
</dbReference>
<accession>A0A1C3E741</accession>
<dbReference type="Gene3D" id="3.60.15.10">
    <property type="entry name" value="Ribonuclease Z/Hydroxyacylglutathione hydrolase-like"/>
    <property type="match status" value="1"/>
</dbReference>
<dbReference type="STRING" id="1841610.A6X21_09670"/>
<dbReference type="SMART" id="SM00849">
    <property type="entry name" value="Lactamase_B"/>
    <property type="match status" value="1"/>
</dbReference>
<keyword evidence="1" id="KW-0269">Exonuclease</keyword>
<evidence type="ECO:0000259" key="3">
    <source>
        <dbReference type="SMART" id="SM00849"/>
    </source>
</evidence>
<dbReference type="InterPro" id="IPR001279">
    <property type="entry name" value="Metallo-B-lactamas"/>
</dbReference>
<gene>
    <name evidence="4" type="ORF">A6X21_09670</name>
</gene>
<dbReference type="PANTHER" id="PTHR43694">
    <property type="entry name" value="RIBONUCLEASE J"/>
    <property type="match status" value="1"/>
</dbReference>
<keyword evidence="1" id="KW-0540">Nuclease</keyword>
<keyword evidence="2" id="KW-0694">RNA-binding</keyword>
<keyword evidence="5" id="KW-1185">Reference proteome</keyword>
<feature type="domain" description="Metallo-beta-lactamase" evidence="3">
    <location>
        <begin position="13"/>
        <end position="210"/>
    </location>
</feature>
<comment type="caution">
    <text evidence="4">The sequence shown here is derived from an EMBL/GenBank/DDBJ whole genome shotgun (WGS) entry which is preliminary data.</text>
</comment>
<dbReference type="GO" id="GO:0003723">
    <property type="term" value="F:RNA binding"/>
    <property type="evidence" value="ECO:0007669"/>
    <property type="project" value="UniProtKB-KW"/>
</dbReference>
<dbReference type="CDD" id="cd07732">
    <property type="entry name" value="metallo-hydrolase-like_MBL-fold"/>
    <property type="match status" value="1"/>
</dbReference>
<dbReference type="SUPFAM" id="SSF56281">
    <property type="entry name" value="Metallo-hydrolase/oxidoreductase"/>
    <property type="match status" value="1"/>
</dbReference>
<name>A0A1C3E741_9PLAN</name>
<reference evidence="4 5" key="1">
    <citation type="submission" date="2016-05" db="EMBL/GenBank/DDBJ databases">
        <title>Genomic and physiological characterization of Planctopirus sp. isolated from fresh water lake.</title>
        <authorList>
            <person name="Subhash Y."/>
            <person name="Ramana C."/>
        </authorList>
    </citation>
    <scope>NUCLEOTIDE SEQUENCE [LARGE SCALE GENOMIC DNA]</scope>
    <source>
        <strain evidence="4 5">JC280</strain>
    </source>
</reference>
<dbReference type="Pfam" id="PF12706">
    <property type="entry name" value="Lactamase_B_2"/>
    <property type="match status" value="1"/>
</dbReference>
<dbReference type="OrthoDB" id="9803916at2"/>
<dbReference type="AlphaFoldDB" id="A0A1C3E741"/>